<name>A0A9P4NRR1_9PEZI</name>
<dbReference type="OrthoDB" id="2019149at2759"/>
<comment type="pathway">
    <text evidence="1">Glycan metabolism; pectin degradation; 2-dehydro-3-deoxy-D-gluconate from pectin: step 1/5.</text>
</comment>
<keyword evidence="9" id="KW-1185">Reference proteome</keyword>
<dbReference type="InterPro" id="IPR012334">
    <property type="entry name" value="Pectin_lyas_fold"/>
</dbReference>
<protein>
    <recommendedName>
        <fullName evidence="3">pectinesterase</fullName>
        <ecNumber evidence="3">3.1.1.11</ecNumber>
    </recommendedName>
</protein>
<keyword evidence="4" id="KW-0378">Hydrolase</keyword>
<evidence type="ECO:0000256" key="1">
    <source>
        <dbReference type="ARBA" id="ARBA00005184"/>
    </source>
</evidence>
<accession>A0A9P4NRR1</accession>
<dbReference type="InterPro" id="IPR000070">
    <property type="entry name" value="Pectinesterase_cat"/>
</dbReference>
<dbReference type="Proteomes" id="UP000800235">
    <property type="component" value="Unassembled WGS sequence"/>
</dbReference>
<dbReference type="GO" id="GO:0016829">
    <property type="term" value="F:lyase activity"/>
    <property type="evidence" value="ECO:0007669"/>
    <property type="project" value="UniProtKB-KW"/>
</dbReference>
<keyword evidence="6" id="KW-0732">Signal</keyword>
<evidence type="ECO:0000256" key="6">
    <source>
        <dbReference type="SAM" id="SignalP"/>
    </source>
</evidence>
<evidence type="ECO:0000256" key="4">
    <source>
        <dbReference type="ARBA" id="ARBA00022801"/>
    </source>
</evidence>
<dbReference type="GO" id="GO:0045490">
    <property type="term" value="P:pectin catabolic process"/>
    <property type="evidence" value="ECO:0007669"/>
    <property type="project" value="TreeGrafter"/>
</dbReference>
<dbReference type="PANTHER" id="PTHR31321">
    <property type="entry name" value="ACYL-COA THIOESTER HYDROLASE YBHC-RELATED"/>
    <property type="match status" value="1"/>
</dbReference>
<feature type="chain" id="PRO_5040172375" description="pectinesterase" evidence="6">
    <location>
        <begin position="17"/>
        <end position="331"/>
    </location>
</feature>
<dbReference type="SUPFAM" id="SSF51126">
    <property type="entry name" value="Pectin lyase-like"/>
    <property type="match status" value="1"/>
</dbReference>
<dbReference type="AlphaFoldDB" id="A0A9P4NRR1"/>
<dbReference type="Pfam" id="PF01095">
    <property type="entry name" value="Pectinesterase"/>
    <property type="match status" value="1"/>
</dbReference>
<gene>
    <name evidence="8" type="ORF">EJ08DRAFT_588964</name>
</gene>
<evidence type="ECO:0000256" key="3">
    <source>
        <dbReference type="ARBA" id="ARBA00013229"/>
    </source>
</evidence>
<dbReference type="Gene3D" id="2.160.20.10">
    <property type="entry name" value="Single-stranded right-handed beta-helix, Pectin lyase-like"/>
    <property type="match status" value="1"/>
</dbReference>
<keyword evidence="5" id="KW-0063">Aspartyl esterase</keyword>
<comment type="caution">
    <text evidence="8">The sequence shown here is derived from an EMBL/GenBank/DDBJ whole genome shotgun (WGS) entry which is preliminary data.</text>
</comment>
<evidence type="ECO:0000313" key="8">
    <source>
        <dbReference type="EMBL" id="KAF2430486.1"/>
    </source>
</evidence>
<feature type="domain" description="Pectinesterase catalytic" evidence="7">
    <location>
        <begin position="46"/>
        <end position="301"/>
    </location>
</feature>
<keyword evidence="8" id="KW-0456">Lyase</keyword>
<evidence type="ECO:0000259" key="7">
    <source>
        <dbReference type="Pfam" id="PF01095"/>
    </source>
</evidence>
<evidence type="ECO:0000256" key="5">
    <source>
        <dbReference type="ARBA" id="ARBA00023085"/>
    </source>
</evidence>
<dbReference type="GO" id="GO:0030599">
    <property type="term" value="F:pectinesterase activity"/>
    <property type="evidence" value="ECO:0007669"/>
    <property type="project" value="UniProtKB-EC"/>
</dbReference>
<proteinExistence type="inferred from homology"/>
<feature type="signal peptide" evidence="6">
    <location>
        <begin position="1"/>
        <end position="16"/>
    </location>
</feature>
<dbReference type="InterPro" id="IPR011050">
    <property type="entry name" value="Pectin_lyase_fold/virulence"/>
</dbReference>
<dbReference type="EMBL" id="MU007038">
    <property type="protein sequence ID" value="KAF2430486.1"/>
    <property type="molecule type" value="Genomic_DNA"/>
</dbReference>
<dbReference type="GO" id="GO:0042545">
    <property type="term" value="P:cell wall modification"/>
    <property type="evidence" value="ECO:0007669"/>
    <property type="project" value="InterPro"/>
</dbReference>
<reference evidence="8" key="1">
    <citation type="journal article" date="2020" name="Stud. Mycol.">
        <title>101 Dothideomycetes genomes: a test case for predicting lifestyles and emergence of pathogens.</title>
        <authorList>
            <person name="Haridas S."/>
            <person name="Albert R."/>
            <person name="Binder M."/>
            <person name="Bloem J."/>
            <person name="Labutti K."/>
            <person name="Salamov A."/>
            <person name="Andreopoulos B."/>
            <person name="Baker S."/>
            <person name="Barry K."/>
            <person name="Bills G."/>
            <person name="Bluhm B."/>
            <person name="Cannon C."/>
            <person name="Castanera R."/>
            <person name="Culley D."/>
            <person name="Daum C."/>
            <person name="Ezra D."/>
            <person name="Gonzalez J."/>
            <person name="Henrissat B."/>
            <person name="Kuo A."/>
            <person name="Liang C."/>
            <person name="Lipzen A."/>
            <person name="Lutzoni F."/>
            <person name="Magnuson J."/>
            <person name="Mondo S."/>
            <person name="Nolan M."/>
            <person name="Ohm R."/>
            <person name="Pangilinan J."/>
            <person name="Park H.-J."/>
            <person name="Ramirez L."/>
            <person name="Alfaro M."/>
            <person name="Sun H."/>
            <person name="Tritt A."/>
            <person name="Yoshinaga Y."/>
            <person name="Zwiers L.-H."/>
            <person name="Turgeon B."/>
            <person name="Goodwin S."/>
            <person name="Spatafora J."/>
            <person name="Crous P."/>
            <person name="Grigoriev I."/>
        </authorList>
    </citation>
    <scope>NUCLEOTIDE SEQUENCE</scope>
    <source>
        <strain evidence="8">CBS 130266</strain>
    </source>
</reference>
<dbReference type="PANTHER" id="PTHR31321:SF127">
    <property type="entry name" value="PECTINESTERASE"/>
    <property type="match status" value="1"/>
</dbReference>
<evidence type="ECO:0000313" key="9">
    <source>
        <dbReference type="Proteomes" id="UP000800235"/>
    </source>
</evidence>
<dbReference type="EC" id="3.1.1.11" evidence="3"/>
<comment type="similarity">
    <text evidence="2">Belongs to the pectinesterase family.</text>
</comment>
<evidence type="ECO:0000256" key="2">
    <source>
        <dbReference type="ARBA" id="ARBA00008891"/>
    </source>
</evidence>
<sequence>MRSSTLLTLLVAAVTAKPTANAPPPGAVIVKPGDNLQSIVNANAGKTIFLQAGKYKGPIVIKSKITMMGATDNEESYSGNKATITIYRAQEEGFNNHQTAAVQVEADGVKFYHVNFENTWGLKPSKDPKNPIKNQALAVSTQGDEIGFYGCKLDGWQDTLETEGKGARSLGKQVFAKCLVQGCTDFIFGKTAAAWFEDCDIKVKDKDVGYVTAQGRENKNGGGHYVFNKCEVSGSAKGGSYFLGRPWRPFAAVMFQNSKLSGVINQAGWSKWKPDNVTEPVGDLEFREYQNTGAGSDIKGRKLGKRASGPDSISKTLGGDYNSWVDMKYMK</sequence>
<organism evidence="8 9">
    <name type="scientific">Tothia fuscella</name>
    <dbReference type="NCBI Taxonomy" id="1048955"/>
    <lineage>
        <taxon>Eukaryota</taxon>
        <taxon>Fungi</taxon>
        <taxon>Dikarya</taxon>
        <taxon>Ascomycota</taxon>
        <taxon>Pezizomycotina</taxon>
        <taxon>Dothideomycetes</taxon>
        <taxon>Pleosporomycetidae</taxon>
        <taxon>Venturiales</taxon>
        <taxon>Cylindrosympodiaceae</taxon>
        <taxon>Tothia</taxon>
    </lineage>
</organism>